<keyword evidence="2" id="KW-1185">Reference proteome</keyword>
<dbReference type="AlphaFoldDB" id="A0A8J2SLH8"/>
<comment type="caution">
    <text evidence="1">The sequence shown here is derived from an EMBL/GenBank/DDBJ whole genome shotgun (WGS) entry which is preliminary data.</text>
</comment>
<evidence type="ECO:0000313" key="1">
    <source>
        <dbReference type="EMBL" id="CAH0368659.1"/>
    </source>
</evidence>
<protein>
    <submittedName>
        <fullName evidence="1">Uncharacterized protein</fullName>
    </submittedName>
</protein>
<dbReference type="EMBL" id="CAKKNE010000002">
    <property type="protein sequence ID" value="CAH0368659.1"/>
    <property type="molecule type" value="Genomic_DNA"/>
</dbReference>
<evidence type="ECO:0000313" key="2">
    <source>
        <dbReference type="Proteomes" id="UP000789595"/>
    </source>
</evidence>
<gene>
    <name evidence="1" type="ORF">PECAL_2P17310</name>
</gene>
<organism evidence="1 2">
    <name type="scientific">Pelagomonas calceolata</name>
    <dbReference type="NCBI Taxonomy" id="35677"/>
    <lineage>
        <taxon>Eukaryota</taxon>
        <taxon>Sar</taxon>
        <taxon>Stramenopiles</taxon>
        <taxon>Ochrophyta</taxon>
        <taxon>Pelagophyceae</taxon>
        <taxon>Pelagomonadales</taxon>
        <taxon>Pelagomonadaceae</taxon>
        <taxon>Pelagomonas</taxon>
    </lineage>
</organism>
<dbReference type="Proteomes" id="UP000789595">
    <property type="component" value="Unassembled WGS sequence"/>
</dbReference>
<reference evidence="1" key="1">
    <citation type="submission" date="2021-11" db="EMBL/GenBank/DDBJ databases">
        <authorList>
            <consortium name="Genoscope - CEA"/>
            <person name="William W."/>
        </authorList>
    </citation>
    <scope>NUCLEOTIDE SEQUENCE</scope>
</reference>
<proteinExistence type="predicted"/>
<accession>A0A8J2SLH8</accession>
<name>A0A8J2SLH8_9STRA</name>
<sequence>MAASDLGPKALNVAALNDLCHLCPTWTQAGCALNAVSREVSKLAANVRRRRRRKLLALRNEIRRHTFVTLRTVKGECSCWWKIHGVRDETVVLERLEMRHDKNRFCVIMVPLDEWEAKFEEWNDDEDHRVSLCQECWYDGFMMYPHVFGHESD</sequence>